<dbReference type="AlphaFoldDB" id="A0A0E3QPP0"/>
<dbReference type="KEGG" id="mbw:MSBRW_3229"/>
<evidence type="ECO:0000256" key="1">
    <source>
        <dbReference type="ARBA" id="ARBA00001966"/>
    </source>
</evidence>
<dbReference type="PANTHER" id="PTHR42864:SF2">
    <property type="entry name" value="LIGHT-INDEPENDENT PROTOCHLOROPHYLLIDE REDUCTASE IRON-SULFUR ATP-BINDING PROTEIN"/>
    <property type="match status" value="1"/>
</dbReference>
<keyword evidence="4" id="KW-0547">Nucleotide-binding</keyword>
<dbReference type="HOGENOM" id="CLU_205990_1_0_2"/>
<evidence type="ECO:0000313" key="6">
    <source>
        <dbReference type="EMBL" id="AKB52482.1"/>
    </source>
</evidence>
<evidence type="ECO:0000313" key="7">
    <source>
        <dbReference type="Proteomes" id="UP000033038"/>
    </source>
</evidence>
<comment type="similarity">
    <text evidence="2">Belongs to the NifH/BchL/ChlL family.</text>
</comment>
<evidence type="ECO:0000256" key="2">
    <source>
        <dbReference type="ARBA" id="ARBA00005504"/>
    </source>
</evidence>
<dbReference type="GeneID" id="31597856"/>
<keyword evidence="3" id="KW-0479">Metal-binding</keyword>
<gene>
    <name evidence="6" type="ORF">MSBRW_3229</name>
</gene>
<dbReference type="Gene3D" id="3.40.50.300">
    <property type="entry name" value="P-loop containing nucleotide triphosphate hydrolases"/>
    <property type="match status" value="1"/>
</dbReference>
<dbReference type="GO" id="GO:0016491">
    <property type="term" value="F:oxidoreductase activity"/>
    <property type="evidence" value="ECO:0007669"/>
    <property type="project" value="InterPro"/>
</dbReference>
<dbReference type="Pfam" id="PF00142">
    <property type="entry name" value="Fer4_NifH"/>
    <property type="match status" value="1"/>
</dbReference>
<comment type="cofactor">
    <cofactor evidence="1">
        <name>[4Fe-4S] cluster</name>
        <dbReference type="ChEBI" id="CHEBI:49883"/>
    </cofactor>
</comment>
<evidence type="ECO:0000256" key="5">
    <source>
        <dbReference type="ARBA" id="ARBA00022840"/>
    </source>
</evidence>
<evidence type="ECO:0000256" key="4">
    <source>
        <dbReference type="ARBA" id="ARBA00022741"/>
    </source>
</evidence>
<dbReference type="InterPro" id="IPR027417">
    <property type="entry name" value="P-loop_NTPase"/>
</dbReference>
<organism evidence="6 7">
    <name type="scientific">Methanosarcina barkeri str. Wiesmoor</name>
    <dbReference type="NCBI Taxonomy" id="1434109"/>
    <lineage>
        <taxon>Archaea</taxon>
        <taxon>Methanobacteriati</taxon>
        <taxon>Methanobacteriota</taxon>
        <taxon>Stenosarchaea group</taxon>
        <taxon>Methanomicrobia</taxon>
        <taxon>Methanosarcinales</taxon>
        <taxon>Methanosarcinaceae</taxon>
        <taxon>Methanosarcina</taxon>
    </lineage>
</organism>
<dbReference type="InterPro" id="IPR000392">
    <property type="entry name" value="NifH/frxC"/>
</dbReference>
<dbReference type="EMBL" id="CP009526">
    <property type="protein sequence ID" value="AKB52482.1"/>
    <property type="molecule type" value="Genomic_DNA"/>
</dbReference>
<dbReference type="SUPFAM" id="SSF52540">
    <property type="entry name" value="P-loop containing nucleoside triphosphate hydrolases"/>
    <property type="match status" value="1"/>
</dbReference>
<proteinExistence type="inferred from homology"/>
<dbReference type="PRINTS" id="PR00091">
    <property type="entry name" value="NITROGNASEII"/>
</dbReference>
<dbReference type="Proteomes" id="UP000033038">
    <property type="component" value="Chromosome"/>
</dbReference>
<reference evidence="6 7" key="1">
    <citation type="submission" date="2014-07" db="EMBL/GenBank/DDBJ databases">
        <title>Methanogenic archaea and the global carbon cycle.</title>
        <authorList>
            <person name="Henriksen J.R."/>
            <person name="Luke J."/>
            <person name="Reinhart S."/>
            <person name="Benedict M.N."/>
            <person name="Youngblut N.D."/>
            <person name="Metcalf M.E."/>
            <person name="Whitaker R.J."/>
            <person name="Metcalf W.W."/>
        </authorList>
    </citation>
    <scope>NUCLEOTIDE SEQUENCE [LARGE SCALE GENOMIC DNA]</scope>
    <source>
        <strain evidence="6 7">Wiesmoor</strain>
    </source>
</reference>
<dbReference type="RefSeq" id="WP_011306501.1">
    <property type="nucleotide sequence ID" value="NZ_CP009526.1"/>
</dbReference>
<name>A0A0E3QPP0_METBA</name>
<protein>
    <submittedName>
        <fullName evidence="6">Nitrogenase (Molybdenum-iron) reductase and maturation protein NifH</fullName>
    </submittedName>
</protein>
<accession>A0A0E3QPP0</accession>
<dbReference type="PATRIC" id="fig|1434109.4.peg.4197"/>
<dbReference type="GO" id="GO:0005524">
    <property type="term" value="F:ATP binding"/>
    <property type="evidence" value="ECO:0007669"/>
    <property type="project" value="UniProtKB-KW"/>
</dbReference>
<dbReference type="GO" id="GO:0046872">
    <property type="term" value="F:metal ion binding"/>
    <property type="evidence" value="ECO:0007669"/>
    <property type="project" value="UniProtKB-KW"/>
</dbReference>
<evidence type="ECO:0000256" key="3">
    <source>
        <dbReference type="ARBA" id="ARBA00022723"/>
    </source>
</evidence>
<keyword evidence="5" id="KW-0067">ATP-binding</keyword>
<dbReference type="PANTHER" id="PTHR42864">
    <property type="entry name" value="LIGHT-INDEPENDENT PROTOCHLOROPHYLLIDE REDUCTASE IRON-SULFUR ATP-BINDING PROTEIN"/>
    <property type="match status" value="1"/>
</dbReference>
<sequence length="56" mass="6147">MRQIAIYGKGSTGISTAMQNVTTDFLTIGNKILLVGCDLKADFTRMLPRSEPEETL</sequence>